<feature type="region of interest" description="Disordered" evidence="1">
    <location>
        <begin position="94"/>
        <end position="116"/>
    </location>
</feature>
<evidence type="ECO:0000313" key="2">
    <source>
        <dbReference type="EMBL" id="QDT02064.1"/>
    </source>
</evidence>
<dbReference type="Proteomes" id="UP000318538">
    <property type="component" value="Chromosome"/>
</dbReference>
<evidence type="ECO:0000256" key="1">
    <source>
        <dbReference type="SAM" id="MobiDB-lite"/>
    </source>
</evidence>
<dbReference type="AlphaFoldDB" id="A0A517N4K7"/>
<reference evidence="2 3" key="1">
    <citation type="submission" date="2019-02" db="EMBL/GenBank/DDBJ databases">
        <title>Deep-cultivation of Planctomycetes and their phenomic and genomic characterization uncovers novel biology.</title>
        <authorList>
            <person name="Wiegand S."/>
            <person name="Jogler M."/>
            <person name="Boedeker C."/>
            <person name="Pinto D."/>
            <person name="Vollmers J."/>
            <person name="Rivas-Marin E."/>
            <person name="Kohn T."/>
            <person name="Peeters S.H."/>
            <person name="Heuer A."/>
            <person name="Rast P."/>
            <person name="Oberbeckmann S."/>
            <person name="Bunk B."/>
            <person name="Jeske O."/>
            <person name="Meyerdierks A."/>
            <person name="Storesund J.E."/>
            <person name="Kallscheuer N."/>
            <person name="Luecker S."/>
            <person name="Lage O.M."/>
            <person name="Pohl T."/>
            <person name="Merkel B.J."/>
            <person name="Hornburger P."/>
            <person name="Mueller R.-W."/>
            <person name="Bruemmer F."/>
            <person name="Labrenz M."/>
            <person name="Spormann A.M."/>
            <person name="Op den Camp H."/>
            <person name="Overmann J."/>
            <person name="Amann R."/>
            <person name="Jetten M.S.M."/>
            <person name="Mascher T."/>
            <person name="Medema M.H."/>
            <person name="Devos D.P."/>
            <person name="Kaster A.-K."/>
            <person name="Ovreas L."/>
            <person name="Rohde M."/>
            <person name="Galperin M.Y."/>
            <person name="Jogler C."/>
        </authorList>
    </citation>
    <scope>NUCLEOTIDE SEQUENCE [LARGE SCALE GENOMIC DNA]</scope>
    <source>
        <strain evidence="2 3">K22_7</strain>
    </source>
</reference>
<organism evidence="2 3">
    <name type="scientific">Rubripirellula lacrimiformis</name>
    <dbReference type="NCBI Taxonomy" id="1930273"/>
    <lineage>
        <taxon>Bacteria</taxon>
        <taxon>Pseudomonadati</taxon>
        <taxon>Planctomycetota</taxon>
        <taxon>Planctomycetia</taxon>
        <taxon>Pirellulales</taxon>
        <taxon>Pirellulaceae</taxon>
        <taxon>Rubripirellula</taxon>
    </lineage>
</organism>
<proteinExistence type="predicted"/>
<keyword evidence="3" id="KW-1185">Reference proteome</keyword>
<sequence length="116" mass="12817">MKDTNPQVEEQLNKLAEIICESLNGKEAVVNDESEALLKSLLMSGYARQEGVSLQVDLEARVKDACREPTMNRGGELSAITGKLLQKFNDLKRWESRQPDDQDKPKAANISAATDA</sequence>
<dbReference type="EMBL" id="CP036525">
    <property type="protein sequence ID" value="QDT02064.1"/>
    <property type="molecule type" value="Genomic_DNA"/>
</dbReference>
<dbReference type="KEGG" id="rlc:K227x_04350"/>
<evidence type="ECO:0000313" key="3">
    <source>
        <dbReference type="Proteomes" id="UP000318538"/>
    </source>
</evidence>
<dbReference type="OrthoDB" id="274016at2"/>
<feature type="compositionally biased region" description="Basic and acidic residues" evidence="1">
    <location>
        <begin position="94"/>
        <end position="106"/>
    </location>
</feature>
<gene>
    <name evidence="2" type="ORF">K227x_04350</name>
</gene>
<dbReference type="RefSeq" id="WP_145167841.1">
    <property type="nucleotide sequence ID" value="NZ_CP036525.1"/>
</dbReference>
<protein>
    <submittedName>
        <fullName evidence="2">Uncharacterized protein</fullName>
    </submittedName>
</protein>
<accession>A0A517N4K7</accession>
<name>A0A517N4K7_9BACT</name>